<reference evidence="1 2" key="1">
    <citation type="journal article" date="2013" name="Genome Announc.">
        <title>Genome sequences for three denitrifying bacterial strains isolated from a uranium- and nitrate-contaminated subsurface environment.</title>
        <authorList>
            <person name="Venkatramanan R."/>
            <person name="Prakash O."/>
            <person name="Woyke T."/>
            <person name="Chain P."/>
            <person name="Goodwin L.A."/>
            <person name="Watson D."/>
            <person name="Brooks S."/>
            <person name="Kostka J.E."/>
            <person name="Green S.J."/>
        </authorList>
    </citation>
    <scope>NUCLEOTIDE SEQUENCE [LARGE SCALE GENOMIC DNA]</scope>
    <source>
        <strain evidence="1 2">1NES1</strain>
    </source>
</reference>
<accession>N0B8D5</accession>
<evidence type="ECO:0000313" key="2">
    <source>
        <dbReference type="Proteomes" id="UP000005952"/>
    </source>
</evidence>
<organism evidence="1 2">
    <name type="scientific">Hyphomicrobium denitrificans 1NES1</name>
    <dbReference type="NCBI Taxonomy" id="670307"/>
    <lineage>
        <taxon>Bacteria</taxon>
        <taxon>Pseudomonadati</taxon>
        <taxon>Pseudomonadota</taxon>
        <taxon>Alphaproteobacteria</taxon>
        <taxon>Hyphomicrobiales</taxon>
        <taxon>Hyphomicrobiaceae</taxon>
        <taxon>Hyphomicrobium</taxon>
    </lineage>
</organism>
<gene>
    <name evidence="1" type="ORF">HYPDE_23193</name>
</gene>
<name>N0B8D5_9HYPH</name>
<dbReference type="HOGENOM" id="CLU_2752341_0_0_5"/>
<dbReference type="KEGG" id="hdt:HYPDE_23193"/>
<dbReference type="AlphaFoldDB" id="N0B8D5"/>
<keyword evidence="2" id="KW-1185">Reference proteome</keyword>
<sequence>MRVALWHEPLFIRGSDSKVPAEADSKPCSRYRIASMPFAEPAIAIPENHSAHHLPEVDPGGIITTQPCFV</sequence>
<protein>
    <submittedName>
        <fullName evidence="1">Uncharacterized protein</fullName>
    </submittedName>
</protein>
<dbReference type="Proteomes" id="UP000005952">
    <property type="component" value="Chromosome"/>
</dbReference>
<evidence type="ECO:0000313" key="1">
    <source>
        <dbReference type="EMBL" id="AGK56325.1"/>
    </source>
</evidence>
<dbReference type="EMBL" id="CP005587">
    <property type="protein sequence ID" value="AGK56325.1"/>
    <property type="molecule type" value="Genomic_DNA"/>
</dbReference>
<proteinExistence type="predicted"/>